<accession>A0A4R0NA30</accession>
<dbReference type="AlphaFoldDB" id="A0A4R0NA30"/>
<dbReference type="PANTHER" id="PTHR20857">
    <property type="entry name" value="THIAMINE-PHOSPHATE PYROPHOSPHORYLASE"/>
    <property type="match status" value="1"/>
</dbReference>
<protein>
    <submittedName>
        <fullName evidence="4">Thiamine phosphate synthase</fullName>
    </submittedName>
</protein>
<reference evidence="4 5" key="1">
    <citation type="submission" date="2019-02" db="EMBL/GenBank/DDBJ databases">
        <title>Pedobacter sp. RP-3-8 sp. nov., isolated from Arctic soil.</title>
        <authorList>
            <person name="Dahal R.H."/>
        </authorList>
    </citation>
    <scope>NUCLEOTIDE SEQUENCE [LARGE SCALE GENOMIC DNA]</scope>
    <source>
        <strain evidence="4 5">RP-3-8</strain>
    </source>
</reference>
<organism evidence="4 5">
    <name type="scientific">Pedobacter hiemivivus</name>
    <dbReference type="NCBI Taxonomy" id="2530454"/>
    <lineage>
        <taxon>Bacteria</taxon>
        <taxon>Pseudomonadati</taxon>
        <taxon>Bacteroidota</taxon>
        <taxon>Sphingobacteriia</taxon>
        <taxon>Sphingobacteriales</taxon>
        <taxon>Sphingobacteriaceae</taxon>
        <taxon>Pedobacter</taxon>
    </lineage>
</organism>
<dbReference type="Gene3D" id="3.20.20.70">
    <property type="entry name" value="Aldolase class I"/>
    <property type="match status" value="1"/>
</dbReference>
<dbReference type="CDD" id="cd00564">
    <property type="entry name" value="TMP_TenI"/>
    <property type="match status" value="1"/>
</dbReference>
<dbReference type="GO" id="GO:0009228">
    <property type="term" value="P:thiamine biosynthetic process"/>
    <property type="evidence" value="ECO:0007669"/>
    <property type="project" value="UniProtKB-KW"/>
</dbReference>
<keyword evidence="5" id="KW-1185">Reference proteome</keyword>
<dbReference type="GO" id="GO:0004789">
    <property type="term" value="F:thiamine-phosphate diphosphorylase activity"/>
    <property type="evidence" value="ECO:0007669"/>
    <property type="project" value="TreeGrafter"/>
</dbReference>
<dbReference type="Pfam" id="PF02581">
    <property type="entry name" value="TMP-TENI"/>
    <property type="match status" value="1"/>
</dbReference>
<name>A0A4R0NA30_9SPHI</name>
<dbReference type="EMBL" id="SJSM01000004">
    <property type="protein sequence ID" value="TCC97050.1"/>
    <property type="molecule type" value="Genomic_DNA"/>
</dbReference>
<dbReference type="Proteomes" id="UP000291117">
    <property type="component" value="Unassembled WGS sequence"/>
</dbReference>
<dbReference type="InterPro" id="IPR013785">
    <property type="entry name" value="Aldolase_TIM"/>
</dbReference>
<dbReference type="InterPro" id="IPR022998">
    <property type="entry name" value="ThiamineP_synth_TenI"/>
</dbReference>
<dbReference type="SUPFAM" id="SSF51391">
    <property type="entry name" value="Thiamin phosphate synthase"/>
    <property type="match status" value="1"/>
</dbReference>
<dbReference type="OrthoDB" id="194683at2"/>
<evidence type="ECO:0000259" key="3">
    <source>
        <dbReference type="Pfam" id="PF02581"/>
    </source>
</evidence>
<feature type="domain" description="Thiamine phosphate synthase/TenI" evidence="3">
    <location>
        <begin position="101"/>
        <end position="179"/>
    </location>
</feature>
<gene>
    <name evidence="4" type="ORF">EZ444_09340</name>
</gene>
<evidence type="ECO:0000256" key="1">
    <source>
        <dbReference type="ARBA" id="ARBA00004948"/>
    </source>
</evidence>
<evidence type="ECO:0000313" key="4">
    <source>
        <dbReference type="EMBL" id="TCC97050.1"/>
    </source>
</evidence>
<dbReference type="GO" id="GO:0005737">
    <property type="term" value="C:cytoplasm"/>
    <property type="evidence" value="ECO:0007669"/>
    <property type="project" value="TreeGrafter"/>
</dbReference>
<dbReference type="PANTHER" id="PTHR20857:SF15">
    <property type="entry name" value="THIAMINE-PHOSPHATE SYNTHASE"/>
    <property type="match status" value="1"/>
</dbReference>
<sequence length="206" mass="23416">MKLIVISDPVYFKDEAHLINQLFDAGMLLFHLRKEGFSRQAYAALIDGIDKRFHERIALHQFHELVVDFPSLNRLHYPEWLRKETIVKGLPIAMGNYTHSTSIHHLDELNDLTGFDYTFYGPVFNSISKPGYAGIANIDFLLPRHIHSPKIIALGGITAEKIDPVKQMGFDGFAVLGAIWTEKEEAIQNLKHLINSNKQTSSNSFN</sequence>
<comment type="caution">
    <text evidence="4">The sequence shown here is derived from an EMBL/GenBank/DDBJ whole genome shotgun (WGS) entry which is preliminary data.</text>
</comment>
<evidence type="ECO:0000313" key="5">
    <source>
        <dbReference type="Proteomes" id="UP000291117"/>
    </source>
</evidence>
<keyword evidence="2" id="KW-0784">Thiamine biosynthesis</keyword>
<proteinExistence type="predicted"/>
<evidence type="ECO:0000256" key="2">
    <source>
        <dbReference type="ARBA" id="ARBA00022977"/>
    </source>
</evidence>
<comment type="pathway">
    <text evidence="1">Cofactor biosynthesis; thiamine diphosphate biosynthesis.</text>
</comment>
<dbReference type="InterPro" id="IPR036206">
    <property type="entry name" value="ThiamineP_synth_sf"/>
</dbReference>
<dbReference type="RefSeq" id="WP_131608462.1">
    <property type="nucleotide sequence ID" value="NZ_SJSM01000004.1"/>
</dbReference>